<dbReference type="InterPro" id="IPR004843">
    <property type="entry name" value="Calcineurin-like_PHP"/>
</dbReference>
<evidence type="ECO:0000259" key="1">
    <source>
        <dbReference type="Pfam" id="PF00149"/>
    </source>
</evidence>
<organism evidence="2">
    <name type="scientific">viral metagenome</name>
    <dbReference type="NCBI Taxonomy" id="1070528"/>
    <lineage>
        <taxon>unclassified sequences</taxon>
        <taxon>metagenomes</taxon>
        <taxon>organismal metagenomes</taxon>
    </lineage>
</organism>
<protein>
    <recommendedName>
        <fullName evidence="1">Calcineurin-like phosphoesterase domain-containing protein</fullName>
    </recommendedName>
</protein>
<dbReference type="EMBL" id="MN740298">
    <property type="protein sequence ID" value="QHT98940.1"/>
    <property type="molecule type" value="Genomic_DNA"/>
</dbReference>
<sequence length="282" mass="32861">MFNDYQYEYPESERLIIIGDIHGDLKRFKNILIDAQIINNNLEWIAQPPNTIVVQLGDQIDSANRTNTVNNWEVLEDTDMLYFTNTLDNIAISKGGRVISLIGNHELMNTQGNFSYVSEKSNKINRINDYIPNGKLSNILSKRPAVLKIGKLFFCHAGLKKCHLDFLKSYNKEIIYVNILWKKYMLGELNDTDDIMLFEKLYIDNDGILWNRELDSKEDNIYTLNEIKCIYMFIGHNTVERVSLLNDSTWFVDTGISRAYGNKTYQYIDINNFNINIKEIKD</sequence>
<dbReference type="InterPro" id="IPR029052">
    <property type="entry name" value="Metallo-depent_PP-like"/>
</dbReference>
<dbReference type="AlphaFoldDB" id="A0A6C0J2D7"/>
<proteinExistence type="predicted"/>
<name>A0A6C0J2D7_9ZZZZ</name>
<accession>A0A6C0J2D7</accession>
<feature type="domain" description="Calcineurin-like phosphoesterase" evidence="1">
    <location>
        <begin position="14"/>
        <end position="204"/>
    </location>
</feature>
<evidence type="ECO:0000313" key="2">
    <source>
        <dbReference type="EMBL" id="QHT98940.1"/>
    </source>
</evidence>
<dbReference type="SUPFAM" id="SSF56300">
    <property type="entry name" value="Metallo-dependent phosphatases"/>
    <property type="match status" value="1"/>
</dbReference>
<reference evidence="2" key="1">
    <citation type="journal article" date="2020" name="Nature">
        <title>Giant virus diversity and host interactions through global metagenomics.</title>
        <authorList>
            <person name="Schulz F."/>
            <person name="Roux S."/>
            <person name="Paez-Espino D."/>
            <person name="Jungbluth S."/>
            <person name="Walsh D.A."/>
            <person name="Denef V.J."/>
            <person name="McMahon K.D."/>
            <person name="Konstantinidis K.T."/>
            <person name="Eloe-Fadrosh E.A."/>
            <person name="Kyrpides N.C."/>
            <person name="Woyke T."/>
        </authorList>
    </citation>
    <scope>NUCLEOTIDE SEQUENCE</scope>
    <source>
        <strain evidence="2">GVMAG-M-3300025695-21</strain>
    </source>
</reference>
<dbReference type="PANTHER" id="PTHR46546">
    <property type="entry name" value="SHEWANELLA-LIKE PROTEIN PHOSPHATASE 1"/>
    <property type="match status" value="1"/>
</dbReference>
<dbReference type="Gene3D" id="3.60.21.10">
    <property type="match status" value="1"/>
</dbReference>
<dbReference type="Pfam" id="PF00149">
    <property type="entry name" value="Metallophos"/>
    <property type="match status" value="1"/>
</dbReference>
<dbReference type="PANTHER" id="PTHR46546:SF4">
    <property type="entry name" value="SHEWANELLA-LIKE PROTEIN PHOSPHATASE 1"/>
    <property type="match status" value="1"/>
</dbReference>
<dbReference type="GO" id="GO:0016787">
    <property type="term" value="F:hydrolase activity"/>
    <property type="evidence" value="ECO:0007669"/>
    <property type="project" value="InterPro"/>
</dbReference>